<keyword evidence="3 6" id="KW-0813">Transport</keyword>
<dbReference type="Gene3D" id="1.25.40.660">
    <property type="entry name" value="Vacuolar protein sorting-associated protein 35, helical subcomplex Vps35-C"/>
    <property type="match status" value="1"/>
</dbReference>
<organism evidence="7">
    <name type="scientific">Zooxanthella nutricula</name>
    <dbReference type="NCBI Taxonomy" id="1333877"/>
    <lineage>
        <taxon>Eukaryota</taxon>
        <taxon>Sar</taxon>
        <taxon>Alveolata</taxon>
        <taxon>Dinophyceae</taxon>
        <taxon>Peridiniales</taxon>
        <taxon>Peridiniales incertae sedis</taxon>
        <taxon>Zooxanthella</taxon>
    </lineage>
</organism>
<dbReference type="InterPro" id="IPR005378">
    <property type="entry name" value="Vps35"/>
</dbReference>
<dbReference type="GO" id="GO:0006886">
    <property type="term" value="P:intracellular protein transport"/>
    <property type="evidence" value="ECO:0007669"/>
    <property type="project" value="TreeGrafter"/>
</dbReference>
<keyword evidence="5" id="KW-0472">Membrane</keyword>
<protein>
    <recommendedName>
        <fullName evidence="6">Vacuolar protein sorting-associated protein 35</fullName>
    </recommendedName>
</protein>
<dbReference type="InterPro" id="IPR042491">
    <property type="entry name" value="Vps35_C"/>
</dbReference>
<evidence type="ECO:0000256" key="1">
    <source>
        <dbReference type="ARBA" id="ARBA00004170"/>
    </source>
</evidence>
<dbReference type="Pfam" id="PF03635">
    <property type="entry name" value="Vps35"/>
    <property type="match status" value="1"/>
</dbReference>
<evidence type="ECO:0000256" key="3">
    <source>
        <dbReference type="ARBA" id="ARBA00022448"/>
    </source>
</evidence>
<evidence type="ECO:0000256" key="2">
    <source>
        <dbReference type="ARBA" id="ARBA00006536"/>
    </source>
</evidence>
<accession>A0A6V0FS93</accession>
<comment type="subcellular location">
    <subcellularLocation>
        <location evidence="1">Membrane</location>
        <topology evidence="1">Peripheral membrane protein</topology>
    </subcellularLocation>
</comment>
<evidence type="ECO:0000313" key="7">
    <source>
        <dbReference type="EMBL" id="CAD9636119.1"/>
    </source>
</evidence>
<comment type="similarity">
    <text evidence="2 6">Belongs to the VPS35 family.</text>
</comment>
<evidence type="ECO:0000256" key="6">
    <source>
        <dbReference type="PIRNR" id="PIRNR009375"/>
    </source>
</evidence>
<dbReference type="PIRSF" id="PIRSF009375">
    <property type="entry name" value="Retromer_Vps35"/>
    <property type="match status" value="1"/>
</dbReference>
<keyword evidence="4 6" id="KW-0653">Protein transport</keyword>
<dbReference type="GO" id="GO:0005829">
    <property type="term" value="C:cytosol"/>
    <property type="evidence" value="ECO:0007669"/>
    <property type="project" value="GOC"/>
</dbReference>
<sequence>MAQPSPFGDDQDRLLDEASAVVKEQAFYLKRAIDSDSTREALKHASNMICELRTSLLSPKNYYELYMQVFQEMQHLHGYFCDPGRHGRKMVDLYESVQHAGNILPRLYLLATVGSAYIKSKEAPAKEILKDVGELCKGVQHPLRGLFLRYYVSQMMKDKVPDVGSGYEGEGGDMDDAFDAIFSNFMESNRLWVRIQSQGPLRDKSKREKERHDLRVLVGANLVRLSQLDGMSLEYYTNQALPKILDHIISVKDTMSQQYFFESMIQVFGDEFHLNTLEQLLTAYAKAQPTVDMKPIVVALMTRLANYLTESEGGKDMLAGTDVFSLFRTHLNHILERALTPAATGGGAPAAPASPDLGPCLEIQAAFMSFTNSLYPGKVHYVDLILGSTVDMLRRHAVGGDLGGSAQRVADLLACPIKTLSMAVLEMEHYPLLLDFLDFSMRKQVALSFVNGITEDNHPLTNLDAVNSLFKFITPLITDMRDTPGNYYASDPENFVHEQQCVAKLAHQIRCEDMDSCLQMVTAMRGFFGQGGPQRMTHTLPAAFHAAMSLIPRLRALDARRAEGEEDLPVPAVTPKKVFQFMHKTVSAFQTHAPEVAIQLWLVAAGAANIADSGSPGVFDQICYEFLTQAIMCFEEELSETVKQFAAVHTIVGTLTQITCLNQENYDAVSEKITLHAAKLLKKPMQCRAVAACSHLYWCSSRRDGRRVLECLQKCLKVTDAHVQSDASSVGLWVEMLDKYVYYCDHDVEEVQITFIQSLLNLCQEHISYAEKDPSSAEDAKKAKAHWNQTVACLRDLKASPESSAKFAGLDLP</sequence>
<dbReference type="PANTHER" id="PTHR11099:SF0">
    <property type="entry name" value="VACUOLAR PROTEIN SORTING-ASSOCIATED PROTEIN 35"/>
    <property type="match status" value="1"/>
</dbReference>
<evidence type="ECO:0000256" key="4">
    <source>
        <dbReference type="ARBA" id="ARBA00022927"/>
    </source>
</evidence>
<dbReference type="GO" id="GO:0042147">
    <property type="term" value="P:retrograde transport, endosome to Golgi"/>
    <property type="evidence" value="ECO:0007669"/>
    <property type="project" value="InterPro"/>
</dbReference>
<gene>
    <name evidence="7" type="ORF">BRAN1462_LOCUS53941</name>
</gene>
<reference evidence="7" key="1">
    <citation type="submission" date="2021-01" db="EMBL/GenBank/DDBJ databases">
        <authorList>
            <person name="Corre E."/>
            <person name="Pelletier E."/>
            <person name="Niang G."/>
            <person name="Scheremetjew M."/>
            <person name="Finn R."/>
            <person name="Kale V."/>
            <person name="Holt S."/>
            <person name="Cochrane G."/>
            <person name="Meng A."/>
            <person name="Brown T."/>
            <person name="Cohen L."/>
        </authorList>
    </citation>
    <scope>NUCLEOTIDE SEQUENCE</scope>
    <source>
        <strain evidence="7">RCC3387</strain>
    </source>
</reference>
<comment type="function">
    <text evidence="6">Plays a role in vesicular protein sorting.</text>
</comment>
<dbReference type="EMBL" id="HBGW01085107">
    <property type="protein sequence ID" value="CAD9636119.1"/>
    <property type="molecule type" value="Transcribed_RNA"/>
</dbReference>
<dbReference type="AlphaFoldDB" id="A0A6V0FS93"/>
<dbReference type="GO" id="GO:0005770">
    <property type="term" value="C:late endosome"/>
    <property type="evidence" value="ECO:0007669"/>
    <property type="project" value="TreeGrafter"/>
</dbReference>
<evidence type="ECO:0000256" key="5">
    <source>
        <dbReference type="ARBA" id="ARBA00023136"/>
    </source>
</evidence>
<proteinExistence type="inferred from homology"/>
<name>A0A6V0FS93_9DINO</name>
<dbReference type="PANTHER" id="PTHR11099">
    <property type="entry name" value="VACUOLAR SORTING PROTEIN 35"/>
    <property type="match status" value="1"/>
</dbReference>
<dbReference type="GO" id="GO:0030906">
    <property type="term" value="C:retromer, cargo-selective complex"/>
    <property type="evidence" value="ECO:0007669"/>
    <property type="project" value="InterPro"/>
</dbReference>